<keyword evidence="3" id="KW-1185">Reference proteome</keyword>
<dbReference type="PANTHER" id="PTHR10983:SF16">
    <property type="entry name" value="LYSOCARDIOLIPIN ACYLTRANSFERASE 1"/>
    <property type="match status" value="1"/>
</dbReference>
<dbReference type="PANTHER" id="PTHR10983">
    <property type="entry name" value="1-ACYLGLYCEROL-3-PHOSPHATE ACYLTRANSFERASE-RELATED"/>
    <property type="match status" value="1"/>
</dbReference>
<keyword evidence="1" id="KW-0472">Membrane</keyword>
<evidence type="ECO:0000313" key="2">
    <source>
        <dbReference type="EMBL" id="CAE8592292.1"/>
    </source>
</evidence>
<dbReference type="EMBL" id="CAJNNV010005589">
    <property type="protein sequence ID" value="CAE8592292.1"/>
    <property type="molecule type" value="Genomic_DNA"/>
</dbReference>
<dbReference type="Proteomes" id="UP000654075">
    <property type="component" value="Unassembled WGS sequence"/>
</dbReference>
<dbReference type="GO" id="GO:0016746">
    <property type="term" value="F:acyltransferase activity"/>
    <property type="evidence" value="ECO:0007669"/>
    <property type="project" value="TreeGrafter"/>
</dbReference>
<proteinExistence type="predicted"/>
<dbReference type="AlphaFoldDB" id="A0A813DWL3"/>
<accession>A0A813DWL3</accession>
<evidence type="ECO:0000256" key="1">
    <source>
        <dbReference type="SAM" id="Phobius"/>
    </source>
</evidence>
<protein>
    <recommendedName>
        <fullName evidence="4">Acyltransferase</fullName>
    </recommendedName>
</protein>
<evidence type="ECO:0008006" key="4">
    <source>
        <dbReference type="Google" id="ProtNLM"/>
    </source>
</evidence>
<keyword evidence="1" id="KW-1133">Transmembrane helix</keyword>
<organism evidence="2 3">
    <name type="scientific">Polarella glacialis</name>
    <name type="common">Dinoflagellate</name>
    <dbReference type="NCBI Taxonomy" id="89957"/>
    <lineage>
        <taxon>Eukaryota</taxon>
        <taxon>Sar</taxon>
        <taxon>Alveolata</taxon>
        <taxon>Dinophyceae</taxon>
        <taxon>Suessiales</taxon>
        <taxon>Suessiaceae</taxon>
        <taxon>Polarella</taxon>
    </lineage>
</organism>
<feature type="non-terminal residue" evidence="2">
    <location>
        <position position="252"/>
    </location>
</feature>
<evidence type="ECO:0000313" key="3">
    <source>
        <dbReference type="Proteomes" id="UP000654075"/>
    </source>
</evidence>
<keyword evidence="1" id="KW-0812">Transmembrane</keyword>
<name>A0A813DWL3_POLGL</name>
<dbReference type="OrthoDB" id="415964at2759"/>
<reference evidence="2" key="1">
    <citation type="submission" date="2021-02" db="EMBL/GenBank/DDBJ databases">
        <authorList>
            <person name="Dougan E. K."/>
            <person name="Rhodes N."/>
            <person name="Thang M."/>
            <person name="Chan C."/>
        </authorList>
    </citation>
    <scope>NUCLEOTIDE SEQUENCE</scope>
</reference>
<feature type="transmembrane region" description="Helical" evidence="1">
    <location>
        <begin position="201"/>
        <end position="222"/>
    </location>
</feature>
<dbReference type="GO" id="GO:0012505">
    <property type="term" value="C:endomembrane system"/>
    <property type="evidence" value="ECO:0007669"/>
    <property type="project" value="TreeGrafter"/>
</dbReference>
<sequence>ECCSFHGGSGSLAMLLFPEGTDLSKSNLQKSWDHADAAGLPRFSQVLVPRTAGFAAAWSSLCDVAKERGSVPPLLLDVTMAYVDFVPGELPNEVSVFKDGRCVREVHVLVRRVNGPGLVPPDPVQTSKFCQSIFAEKEERLSRFYAPTSAGSLPDTSALGGANMQLLEHLPGVPLRMLEGIMAVVFVEVCAFFLVHRFLGWARALLALAAACVALVTLGKACDGIDQVIFKRAALFADQKTRSAPGADRKAD</sequence>
<comment type="caution">
    <text evidence="2">The sequence shown here is derived from an EMBL/GenBank/DDBJ whole genome shotgun (WGS) entry which is preliminary data.</text>
</comment>
<gene>
    <name evidence="2" type="ORF">PGLA1383_LOCUS10946</name>
</gene>